<proteinExistence type="predicted"/>
<gene>
    <name evidence="1" type="ordered locus">LOC_Os12g35299</name>
</gene>
<dbReference type="AlphaFoldDB" id="Q2QP90"/>
<protein>
    <submittedName>
        <fullName evidence="1">Uncharacterized protein</fullName>
    </submittedName>
</protein>
<reference evidence="1" key="1">
    <citation type="journal article" date="2005" name="BMC Biol.">
        <title>The sequence of rice chromosomes 11 and 12, rich in disease resistance genes and recent gene duplications.</title>
        <authorList>
            <consortium name="The rice chromosomes 11 and 12 sequencing consortia"/>
        </authorList>
    </citation>
    <scope>NUCLEOTIDE SEQUENCE [LARGE SCALE GENOMIC DNA]</scope>
</reference>
<accession>Q2QP90</accession>
<dbReference type="EMBL" id="DP000011">
    <property type="protein sequence ID" value="ABA99333.1"/>
    <property type="molecule type" value="Genomic_DNA"/>
</dbReference>
<organism evidence="1">
    <name type="scientific">Oryza sativa subsp. japonica</name>
    <name type="common">Rice</name>
    <dbReference type="NCBI Taxonomy" id="39947"/>
    <lineage>
        <taxon>Eukaryota</taxon>
        <taxon>Viridiplantae</taxon>
        <taxon>Streptophyta</taxon>
        <taxon>Embryophyta</taxon>
        <taxon>Tracheophyta</taxon>
        <taxon>Spermatophyta</taxon>
        <taxon>Magnoliopsida</taxon>
        <taxon>Liliopsida</taxon>
        <taxon>Poales</taxon>
        <taxon>Poaceae</taxon>
        <taxon>BOP clade</taxon>
        <taxon>Oryzoideae</taxon>
        <taxon>Oryzeae</taxon>
        <taxon>Oryzinae</taxon>
        <taxon>Oryza</taxon>
        <taxon>Oryza sativa</taxon>
    </lineage>
</organism>
<name>Q2QP90_ORYSJ</name>
<sequence length="46" mass="5096">MAAASPCSGCCFSRRRLLPLPNNKRTPFLTVPFTNRPLCAINYSPL</sequence>
<reference evidence="1" key="2">
    <citation type="submission" date="2005-04" db="EMBL/GenBank/DDBJ databases">
        <authorList>
            <person name="Buell C.R."/>
            <person name="Wing R.A."/>
            <person name="McCombie W.A."/>
            <person name="Ouyang S."/>
        </authorList>
    </citation>
    <scope>NUCLEOTIDE SEQUENCE</scope>
</reference>
<evidence type="ECO:0000313" key="1">
    <source>
        <dbReference type="EMBL" id="ABA99333.1"/>
    </source>
</evidence>
<reference evidence="1" key="3">
    <citation type="submission" date="2006-01" db="EMBL/GenBank/DDBJ databases">
        <authorList>
            <person name="Buell R."/>
        </authorList>
    </citation>
    <scope>NUCLEOTIDE SEQUENCE</scope>
</reference>